<name>A0A0E2HHX5_9FIRM</name>
<reference evidence="2 3" key="1">
    <citation type="submission" date="2013-01" db="EMBL/GenBank/DDBJ databases">
        <title>The Genome Sequence of Clostridium clostridioforme 90A8.</title>
        <authorList>
            <consortium name="The Broad Institute Genome Sequencing Platform"/>
            <person name="Earl A."/>
            <person name="Ward D."/>
            <person name="Feldgarden M."/>
            <person name="Gevers D."/>
            <person name="Courvalin P."/>
            <person name="Lambert T."/>
            <person name="Walker B."/>
            <person name="Young S.K."/>
            <person name="Zeng Q."/>
            <person name="Gargeya S."/>
            <person name="Fitzgerald M."/>
            <person name="Haas B."/>
            <person name="Abouelleil A."/>
            <person name="Alvarado L."/>
            <person name="Arachchi H.M."/>
            <person name="Berlin A.M."/>
            <person name="Chapman S.B."/>
            <person name="Dewar J."/>
            <person name="Goldberg J."/>
            <person name="Griggs A."/>
            <person name="Gujja S."/>
            <person name="Hansen M."/>
            <person name="Howarth C."/>
            <person name="Imamovic A."/>
            <person name="Larimer J."/>
            <person name="McCowan C."/>
            <person name="Murphy C."/>
            <person name="Neiman D."/>
            <person name="Pearson M."/>
            <person name="Priest M."/>
            <person name="Roberts A."/>
            <person name="Saif S."/>
            <person name="Shea T."/>
            <person name="Sisk P."/>
            <person name="Sykes S."/>
            <person name="Wortman J."/>
            <person name="Nusbaum C."/>
            <person name="Birren B."/>
        </authorList>
    </citation>
    <scope>NUCLEOTIDE SEQUENCE [LARGE SCALE GENOMIC DNA]</scope>
    <source>
        <strain evidence="2 3">90A8</strain>
    </source>
</reference>
<dbReference type="PATRIC" id="fig|999408.3.peg.4936"/>
<organism evidence="2 3">
    <name type="scientific">[Clostridium] clostridioforme 90A8</name>
    <dbReference type="NCBI Taxonomy" id="999408"/>
    <lineage>
        <taxon>Bacteria</taxon>
        <taxon>Bacillati</taxon>
        <taxon>Bacillota</taxon>
        <taxon>Clostridia</taxon>
        <taxon>Lachnospirales</taxon>
        <taxon>Lachnospiraceae</taxon>
        <taxon>Enterocloster</taxon>
    </lineage>
</organism>
<feature type="coiled-coil region" evidence="1">
    <location>
        <begin position="3"/>
        <end position="84"/>
    </location>
</feature>
<evidence type="ECO:0000313" key="2">
    <source>
        <dbReference type="EMBL" id="ENZ08998.1"/>
    </source>
</evidence>
<dbReference type="AlphaFoldDB" id="A0A0E2HHX5"/>
<evidence type="ECO:0008006" key="4">
    <source>
        <dbReference type="Google" id="ProtNLM"/>
    </source>
</evidence>
<gene>
    <name evidence="2" type="ORF">HMPREF1090_04592</name>
</gene>
<comment type="caution">
    <text evidence="2">The sequence shown here is derived from an EMBL/GenBank/DDBJ whole genome shotgun (WGS) entry which is preliminary data.</text>
</comment>
<dbReference type="HOGENOM" id="CLU_185080_0_0_9"/>
<proteinExistence type="predicted"/>
<keyword evidence="1" id="KW-0175">Coiled coil</keyword>
<sequence>MSVERINAQLKKVREQIAQLQAKEKDLAEQKQMAEDAEAMKIIRKYKISSERLQMLNKLSEDEVRNLLQKREQEKEDSTNENEEVIR</sequence>
<accession>A0A0E2HHX5</accession>
<evidence type="ECO:0000313" key="3">
    <source>
        <dbReference type="Proteomes" id="UP000013085"/>
    </source>
</evidence>
<dbReference type="Proteomes" id="UP000013085">
    <property type="component" value="Unassembled WGS sequence"/>
</dbReference>
<dbReference type="RefSeq" id="WP_002594225.1">
    <property type="nucleotide sequence ID" value="NZ_KB850986.1"/>
</dbReference>
<protein>
    <recommendedName>
        <fullName evidence="4">Cell envelope biogenesis protein TolA</fullName>
    </recommendedName>
</protein>
<evidence type="ECO:0000256" key="1">
    <source>
        <dbReference type="SAM" id="Coils"/>
    </source>
</evidence>
<dbReference type="EMBL" id="AGYR01000055">
    <property type="protein sequence ID" value="ENZ08998.1"/>
    <property type="molecule type" value="Genomic_DNA"/>
</dbReference>